<protein>
    <submittedName>
        <fullName evidence="2">Type IV secretion system protein DotC</fullName>
    </submittedName>
</protein>
<reference evidence="2 3" key="1">
    <citation type="submission" date="2017-08" db="EMBL/GenBank/DDBJ databases">
        <title>Infants hospitalized years apart are colonized by the same room-sourced microbial strains.</title>
        <authorList>
            <person name="Brooks B."/>
            <person name="Olm M.R."/>
            <person name="Firek B.A."/>
            <person name="Baker R."/>
            <person name="Thomas B.C."/>
            <person name="Morowitz M.J."/>
            <person name="Banfield J.F."/>
        </authorList>
    </citation>
    <scope>NUCLEOTIDE SEQUENCE [LARGE SCALE GENOMIC DNA]</scope>
    <source>
        <strain evidence="2">S2_018_000_R2_104</strain>
    </source>
</reference>
<comment type="caution">
    <text evidence="2">The sequence shown here is derived from an EMBL/GenBank/DDBJ whole genome shotgun (WGS) entry which is preliminary data.</text>
</comment>
<evidence type="ECO:0000313" key="3">
    <source>
        <dbReference type="Proteomes" id="UP000249557"/>
    </source>
</evidence>
<feature type="chain" id="PRO_5015983986" evidence="1">
    <location>
        <begin position="25"/>
        <end position="280"/>
    </location>
</feature>
<gene>
    <name evidence="2" type="ORF">DI626_01780</name>
</gene>
<organism evidence="2 3">
    <name type="scientific">Micavibrio aeruginosavorus</name>
    <dbReference type="NCBI Taxonomy" id="349221"/>
    <lineage>
        <taxon>Bacteria</taxon>
        <taxon>Pseudomonadati</taxon>
        <taxon>Bdellovibrionota</taxon>
        <taxon>Bdellovibrionia</taxon>
        <taxon>Bdellovibrionales</taxon>
        <taxon>Pseudobdellovibrionaceae</taxon>
        <taxon>Micavibrio</taxon>
    </lineage>
</organism>
<evidence type="ECO:0000313" key="2">
    <source>
        <dbReference type="EMBL" id="PZO88407.1"/>
    </source>
</evidence>
<dbReference type="Pfam" id="PF16932">
    <property type="entry name" value="T4SS_TraI"/>
    <property type="match status" value="1"/>
</dbReference>
<keyword evidence="1" id="KW-0732">Signal</keyword>
<dbReference type="AlphaFoldDB" id="A0A2W5A541"/>
<sequence>MWAVRKGLMLFSALVLLGGTSAFAASSIDDIPPPPTKEQLKILEKEKTSAGKEEANAMPIDIRNDAMREAALSYGARGGLAWRTYYIRQEIEARARYLDKVFDFRQLLIPAPSGLLIEPPIISEAIDALVVEQGGLQAAVADRIYNIGRNARIVSAPRTWRAYLERQWGEVAPPPDILRPETREDKKKWDGWFEKGWEAGVEQADDIFQADLNKLNADHQGMVRYRQLLAQGMVSPPYALQVDRGVTGDGNEMRVGDRAVSITGLPKLQTETEQWSPANR</sequence>
<dbReference type="EMBL" id="QFNK01000018">
    <property type="protein sequence ID" value="PZO88407.1"/>
    <property type="molecule type" value="Genomic_DNA"/>
</dbReference>
<dbReference type="Proteomes" id="UP000249557">
    <property type="component" value="Unassembled WGS sequence"/>
</dbReference>
<name>A0A2W5A541_9BACT</name>
<proteinExistence type="predicted"/>
<accession>A0A2W5A541</accession>
<evidence type="ECO:0000256" key="1">
    <source>
        <dbReference type="SAM" id="SignalP"/>
    </source>
</evidence>
<dbReference type="InterPro" id="IPR031618">
    <property type="entry name" value="T4SS_TraI"/>
</dbReference>
<feature type="signal peptide" evidence="1">
    <location>
        <begin position="1"/>
        <end position="24"/>
    </location>
</feature>